<evidence type="ECO:0000256" key="1">
    <source>
        <dbReference type="ARBA" id="ARBA00005525"/>
    </source>
</evidence>
<protein>
    <submittedName>
        <fullName evidence="5">Pyrroline-5-carboxylate reductase</fullName>
    </submittedName>
</protein>
<reference evidence="5 6" key="1">
    <citation type="submission" date="2017-04" db="EMBL/GenBank/DDBJ databases">
        <authorList>
            <person name="Afonso C.L."/>
            <person name="Miller P.J."/>
            <person name="Scott M.A."/>
            <person name="Spackman E."/>
            <person name="Goraichik I."/>
            <person name="Dimitrov K.M."/>
            <person name="Suarez D.L."/>
            <person name="Swayne D.E."/>
        </authorList>
    </citation>
    <scope>NUCLEOTIDE SEQUENCE [LARGE SCALE GENOMIC DNA]</scope>
    <source>
        <strain evidence="5 6">DSM 3385</strain>
    </source>
</reference>
<dbReference type="SUPFAM" id="SSF51735">
    <property type="entry name" value="NAD(P)-binding Rossmann-fold domains"/>
    <property type="match status" value="1"/>
</dbReference>
<dbReference type="Gene3D" id="3.40.50.720">
    <property type="entry name" value="NAD(P)-binding Rossmann-like Domain"/>
    <property type="match status" value="1"/>
</dbReference>
<dbReference type="GO" id="GO:0055129">
    <property type="term" value="P:L-proline biosynthetic process"/>
    <property type="evidence" value="ECO:0007669"/>
    <property type="project" value="TreeGrafter"/>
</dbReference>
<dbReference type="SUPFAM" id="SSF48179">
    <property type="entry name" value="6-phosphogluconate dehydrogenase C-terminal domain-like"/>
    <property type="match status" value="1"/>
</dbReference>
<evidence type="ECO:0000259" key="3">
    <source>
        <dbReference type="Pfam" id="PF03807"/>
    </source>
</evidence>
<dbReference type="AlphaFoldDB" id="A0A1W2AVX0"/>
<keyword evidence="6" id="KW-1185">Reference proteome</keyword>
<keyword evidence="2" id="KW-0521">NADP</keyword>
<feature type="binding site" evidence="2">
    <location>
        <begin position="69"/>
        <end position="72"/>
    </location>
    <ligand>
        <name>NADP(+)</name>
        <dbReference type="ChEBI" id="CHEBI:58349"/>
    </ligand>
</feature>
<evidence type="ECO:0000313" key="5">
    <source>
        <dbReference type="EMBL" id="SMC64764.1"/>
    </source>
</evidence>
<dbReference type="EMBL" id="FWXY01000006">
    <property type="protein sequence ID" value="SMC64764.1"/>
    <property type="molecule type" value="Genomic_DNA"/>
</dbReference>
<dbReference type="InterPro" id="IPR029036">
    <property type="entry name" value="P5CR_dimer"/>
</dbReference>
<evidence type="ECO:0000259" key="4">
    <source>
        <dbReference type="Pfam" id="PF14748"/>
    </source>
</evidence>
<dbReference type="InterPro" id="IPR000304">
    <property type="entry name" value="Pyrroline-COOH_reductase"/>
</dbReference>
<feature type="domain" description="Pyrroline-5-carboxylate reductase catalytic N-terminal" evidence="3">
    <location>
        <begin position="2"/>
        <end position="96"/>
    </location>
</feature>
<dbReference type="InterPro" id="IPR008927">
    <property type="entry name" value="6-PGluconate_DH-like_C_sf"/>
</dbReference>
<dbReference type="RefSeq" id="WP_170923747.1">
    <property type="nucleotide sequence ID" value="NZ_FWXY01000006.1"/>
</dbReference>
<comment type="similarity">
    <text evidence="1">Belongs to the pyrroline-5-carboxylate reductase family.</text>
</comment>
<accession>A0A1W2AVX0</accession>
<dbReference type="STRING" id="1121400.SAMN02746065_106104"/>
<sequence>MRLGFVGTGNITEAIVTGLCTSSTPPGEIWVSPRNREKADSLASNYRGVVNVANANQTVLDNCDVVFLAILPQHKEEILPSLVFREDHIVVHLLAGTTIPEMVPLVKPAWRIVRAVPLPCTAIHVGPIAVFPDHEVVSSLFDPLGTVIAVDEEAKLETLAIITALLAPYYAMVETVVNWGEKQGIDRKDAASYTASMFGALSVIAQSRADGDLATLKKECMTPGGLNALAMEIIDSKGGFENIIPALEAVKEKVS</sequence>
<dbReference type="GO" id="GO:0004735">
    <property type="term" value="F:pyrroline-5-carboxylate reductase activity"/>
    <property type="evidence" value="ECO:0007669"/>
    <property type="project" value="InterPro"/>
</dbReference>
<feature type="domain" description="Pyrroline-5-carboxylate reductase dimerisation" evidence="4">
    <location>
        <begin position="161"/>
        <end position="253"/>
    </location>
</feature>
<proteinExistence type="inferred from homology"/>
<evidence type="ECO:0000256" key="2">
    <source>
        <dbReference type="PIRSR" id="PIRSR000193-1"/>
    </source>
</evidence>
<dbReference type="Gene3D" id="1.10.3730.10">
    <property type="entry name" value="ProC C-terminal domain-like"/>
    <property type="match status" value="1"/>
</dbReference>
<dbReference type="PANTHER" id="PTHR11645:SF13">
    <property type="entry name" value="PYRROLINE-5-CARBOXYLATE REDUCTASE CATALYTIC N-TERMINAL DOMAIN-CONTAINING PROTEIN"/>
    <property type="match status" value="1"/>
</dbReference>
<dbReference type="Pfam" id="PF03807">
    <property type="entry name" value="F420_oxidored"/>
    <property type="match status" value="1"/>
</dbReference>
<feature type="binding site" evidence="2">
    <location>
        <position position="56"/>
    </location>
    <ligand>
        <name>NADPH</name>
        <dbReference type="ChEBI" id="CHEBI:57783"/>
    </ligand>
</feature>
<dbReference type="InterPro" id="IPR036291">
    <property type="entry name" value="NAD(P)-bd_dom_sf"/>
</dbReference>
<name>A0A1W2AVX0_9BACT</name>
<gene>
    <name evidence="5" type="ORF">SAMN02746065_106104</name>
</gene>
<organism evidence="5 6">
    <name type="scientific">Desulfocicer vacuolatum DSM 3385</name>
    <dbReference type="NCBI Taxonomy" id="1121400"/>
    <lineage>
        <taxon>Bacteria</taxon>
        <taxon>Pseudomonadati</taxon>
        <taxon>Thermodesulfobacteriota</taxon>
        <taxon>Desulfobacteria</taxon>
        <taxon>Desulfobacterales</taxon>
        <taxon>Desulfobacteraceae</taxon>
        <taxon>Desulfocicer</taxon>
    </lineage>
</organism>
<dbReference type="Pfam" id="PF14748">
    <property type="entry name" value="P5CR_dimer"/>
    <property type="match status" value="1"/>
</dbReference>
<dbReference type="Proteomes" id="UP000192418">
    <property type="component" value="Unassembled WGS sequence"/>
</dbReference>
<dbReference type="NCBIfam" id="NF005063">
    <property type="entry name" value="PRK06476.1"/>
    <property type="match status" value="1"/>
</dbReference>
<evidence type="ECO:0000313" key="6">
    <source>
        <dbReference type="Proteomes" id="UP000192418"/>
    </source>
</evidence>
<dbReference type="InterPro" id="IPR028939">
    <property type="entry name" value="P5C_Rdtase_cat_N"/>
</dbReference>
<dbReference type="PIRSF" id="PIRSF000193">
    <property type="entry name" value="Pyrrol-5-carb_rd"/>
    <property type="match status" value="1"/>
</dbReference>
<dbReference type="PANTHER" id="PTHR11645">
    <property type="entry name" value="PYRROLINE-5-CARBOXYLATE REDUCTASE"/>
    <property type="match status" value="1"/>
</dbReference>